<protein>
    <submittedName>
        <fullName evidence="2">Uncharacterized protein</fullName>
    </submittedName>
</protein>
<feature type="compositionally biased region" description="Basic residues" evidence="1">
    <location>
        <begin position="21"/>
        <end position="52"/>
    </location>
</feature>
<comment type="caution">
    <text evidence="2">The sequence shown here is derived from an EMBL/GenBank/DDBJ whole genome shotgun (WGS) entry which is preliminary data.</text>
</comment>
<dbReference type="PANTHER" id="PTHR47331:SF1">
    <property type="entry name" value="GAG-LIKE PROTEIN"/>
    <property type="match status" value="1"/>
</dbReference>
<evidence type="ECO:0000313" key="3">
    <source>
        <dbReference type="Proteomes" id="UP000299102"/>
    </source>
</evidence>
<feature type="region of interest" description="Disordered" evidence="1">
    <location>
        <begin position="1"/>
        <end position="52"/>
    </location>
</feature>
<evidence type="ECO:0000313" key="2">
    <source>
        <dbReference type="EMBL" id="GBP81227.1"/>
    </source>
</evidence>
<proteinExistence type="predicted"/>
<organism evidence="2 3">
    <name type="scientific">Eumeta variegata</name>
    <name type="common">Bagworm moth</name>
    <name type="synonym">Eumeta japonica</name>
    <dbReference type="NCBI Taxonomy" id="151549"/>
    <lineage>
        <taxon>Eukaryota</taxon>
        <taxon>Metazoa</taxon>
        <taxon>Ecdysozoa</taxon>
        <taxon>Arthropoda</taxon>
        <taxon>Hexapoda</taxon>
        <taxon>Insecta</taxon>
        <taxon>Pterygota</taxon>
        <taxon>Neoptera</taxon>
        <taxon>Endopterygota</taxon>
        <taxon>Lepidoptera</taxon>
        <taxon>Glossata</taxon>
        <taxon>Ditrysia</taxon>
        <taxon>Tineoidea</taxon>
        <taxon>Psychidae</taxon>
        <taxon>Oiketicinae</taxon>
        <taxon>Eumeta</taxon>
    </lineage>
</organism>
<dbReference type="OrthoDB" id="6434680at2759"/>
<gene>
    <name evidence="2" type="ORF">EVAR_55723_1</name>
</gene>
<dbReference type="PANTHER" id="PTHR47331">
    <property type="entry name" value="PHD-TYPE DOMAIN-CONTAINING PROTEIN"/>
    <property type="match status" value="1"/>
</dbReference>
<dbReference type="InterPro" id="IPR008042">
    <property type="entry name" value="Retrotrans_Pao"/>
</dbReference>
<keyword evidence="3" id="KW-1185">Reference proteome</keyword>
<name>A0A4C1Z3M5_EUMVA</name>
<dbReference type="EMBL" id="BGZK01001501">
    <property type="protein sequence ID" value="GBP81227.1"/>
    <property type="molecule type" value="Genomic_DNA"/>
</dbReference>
<sequence length="114" mass="13254">MDRRSKQAQRNKNTSMSLTSRSHRRHRATHFRRRQRASLRRRRVLASHRRRGAHTNLAAAKARVASLKLVSISRLVLQAAVLGYKLTKTVSEECQIKANRRLFWTDSKTVLARP</sequence>
<dbReference type="Pfam" id="PF05380">
    <property type="entry name" value="Peptidase_A17"/>
    <property type="match status" value="1"/>
</dbReference>
<accession>A0A4C1Z3M5</accession>
<dbReference type="AlphaFoldDB" id="A0A4C1Z3M5"/>
<reference evidence="2 3" key="1">
    <citation type="journal article" date="2019" name="Commun. Biol.">
        <title>The bagworm genome reveals a unique fibroin gene that provides high tensile strength.</title>
        <authorList>
            <person name="Kono N."/>
            <person name="Nakamura H."/>
            <person name="Ohtoshi R."/>
            <person name="Tomita M."/>
            <person name="Numata K."/>
            <person name="Arakawa K."/>
        </authorList>
    </citation>
    <scope>NUCLEOTIDE SEQUENCE [LARGE SCALE GENOMIC DNA]</scope>
</reference>
<dbReference type="Proteomes" id="UP000299102">
    <property type="component" value="Unassembled WGS sequence"/>
</dbReference>
<evidence type="ECO:0000256" key="1">
    <source>
        <dbReference type="SAM" id="MobiDB-lite"/>
    </source>
</evidence>